<keyword evidence="5" id="KW-0997">Cell inner membrane</keyword>
<name>A0A5S9PVB3_9GAMM</name>
<evidence type="ECO:0000256" key="6">
    <source>
        <dbReference type="ARBA" id="ARBA00022692"/>
    </source>
</evidence>
<feature type="domain" description="General secretion pathway GspH" evidence="12">
    <location>
        <begin position="51"/>
        <end position="152"/>
    </location>
</feature>
<keyword evidence="3" id="KW-1003">Cell membrane</keyword>
<reference evidence="13 14" key="1">
    <citation type="submission" date="2019-11" db="EMBL/GenBank/DDBJ databases">
        <authorList>
            <person name="Holert J."/>
        </authorList>
    </citation>
    <scope>NUCLEOTIDE SEQUENCE [LARGE SCALE GENOMIC DNA]</scope>
    <source>
        <strain evidence="13">BC5_2</strain>
    </source>
</reference>
<dbReference type="Pfam" id="PF07963">
    <property type="entry name" value="N_methyl"/>
    <property type="match status" value="1"/>
</dbReference>
<dbReference type="Pfam" id="PF12019">
    <property type="entry name" value="GspH"/>
    <property type="match status" value="1"/>
</dbReference>
<dbReference type="AlphaFoldDB" id="A0A5S9PVB3"/>
<evidence type="ECO:0000256" key="2">
    <source>
        <dbReference type="ARBA" id="ARBA00021549"/>
    </source>
</evidence>
<gene>
    <name evidence="13" type="ORF">DPBNPPHM_04112</name>
</gene>
<evidence type="ECO:0000256" key="8">
    <source>
        <dbReference type="ARBA" id="ARBA00023136"/>
    </source>
</evidence>
<dbReference type="NCBIfam" id="TIGR02532">
    <property type="entry name" value="IV_pilin_GFxxxE"/>
    <property type="match status" value="1"/>
</dbReference>
<protein>
    <recommendedName>
        <fullName evidence="2">Type II secretion system protein H</fullName>
    </recommendedName>
    <alternativeName>
        <fullName evidence="10">General secretion pathway protein H</fullName>
    </alternativeName>
</protein>
<dbReference type="InterPro" id="IPR022346">
    <property type="entry name" value="T2SS_GspH"/>
</dbReference>
<keyword evidence="7 11" id="KW-1133">Transmembrane helix</keyword>
<sequence length="163" mass="17299">MRGPFTNVSGRQMGVTLIELMVALVIFAIIASFSVPAFDSSRARGELKTSTNELIQILRFANLTARDRAQPITVELALQLASGATLIQVTDAQDDLLKEIVIKAALTVSDDVDNIRFSPSGTAGLLQSAVFSMCDSRGIFAQGRSVTLLPSGLASMSGRPVCP</sequence>
<keyword evidence="8 11" id="KW-0472">Membrane</keyword>
<feature type="transmembrane region" description="Helical" evidence="11">
    <location>
        <begin position="20"/>
        <end position="38"/>
    </location>
</feature>
<evidence type="ECO:0000313" key="14">
    <source>
        <dbReference type="Proteomes" id="UP000434580"/>
    </source>
</evidence>
<evidence type="ECO:0000256" key="11">
    <source>
        <dbReference type="SAM" id="Phobius"/>
    </source>
</evidence>
<organism evidence="13 14">
    <name type="scientific">BD1-7 clade bacterium</name>
    <dbReference type="NCBI Taxonomy" id="2029982"/>
    <lineage>
        <taxon>Bacteria</taxon>
        <taxon>Pseudomonadati</taxon>
        <taxon>Pseudomonadota</taxon>
        <taxon>Gammaproteobacteria</taxon>
        <taxon>Cellvibrionales</taxon>
        <taxon>Spongiibacteraceae</taxon>
        <taxon>BD1-7 clade</taxon>
    </lineage>
</organism>
<evidence type="ECO:0000256" key="1">
    <source>
        <dbReference type="ARBA" id="ARBA00004377"/>
    </source>
</evidence>
<comment type="similarity">
    <text evidence="9">Belongs to the GSP H family.</text>
</comment>
<dbReference type="GO" id="GO:0015627">
    <property type="term" value="C:type II protein secretion system complex"/>
    <property type="evidence" value="ECO:0007669"/>
    <property type="project" value="InterPro"/>
</dbReference>
<evidence type="ECO:0000256" key="3">
    <source>
        <dbReference type="ARBA" id="ARBA00022475"/>
    </source>
</evidence>
<comment type="subcellular location">
    <subcellularLocation>
        <location evidence="1">Cell inner membrane</location>
        <topology evidence="1">Single-pass membrane protein</topology>
    </subcellularLocation>
</comment>
<dbReference type="OrthoDB" id="5732776at2"/>
<evidence type="ECO:0000256" key="9">
    <source>
        <dbReference type="ARBA" id="ARBA00025772"/>
    </source>
</evidence>
<evidence type="ECO:0000256" key="4">
    <source>
        <dbReference type="ARBA" id="ARBA00022481"/>
    </source>
</evidence>
<dbReference type="EMBL" id="CACSII010000014">
    <property type="protein sequence ID" value="CAA0108547.1"/>
    <property type="molecule type" value="Genomic_DNA"/>
</dbReference>
<keyword evidence="4" id="KW-0488">Methylation</keyword>
<dbReference type="InterPro" id="IPR045584">
    <property type="entry name" value="Pilin-like"/>
</dbReference>
<evidence type="ECO:0000259" key="12">
    <source>
        <dbReference type="Pfam" id="PF12019"/>
    </source>
</evidence>
<dbReference type="Proteomes" id="UP000434580">
    <property type="component" value="Unassembled WGS sequence"/>
</dbReference>
<evidence type="ECO:0000256" key="7">
    <source>
        <dbReference type="ARBA" id="ARBA00022989"/>
    </source>
</evidence>
<dbReference type="SUPFAM" id="SSF54523">
    <property type="entry name" value="Pili subunits"/>
    <property type="match status" value="1"/>
</dbReference>
<keyword evidence="6 11" id="KW-0812">Transmembrane</keyword>
<accession>A0A5S9PVB3</accession>
<evidence type="ECO:0000256" key="5">
    <source>
        <dbReference type="ARBA" id="ARBA00022519"/>
    </source>
</evidence>
<dbReference type="GO" id="GO:0005886">
    <property type="term" value="C:plasma membrane"/>
    <property type="evidence" value="ECO:0007669"/>
    <property type="project" value="UniProtKB-SubCell"/>
</dbReference>
<proteinExistence type="inferred from homology"/>
<dbReference type="Gene3D" id="3.30.700.10">
    <property type="entry name" value="Glycoprotein, Type 4 Pilin"/>
    <property type="match status" value="1"/>
</dbReference>
<dbReference type="GO" id="GO:0015628">
    <property type="term" value="P:protein secretion by the type II secretion system"/>
    <property type="evidence" value="ECO:0007669"/>
    <property type="project" value="InterPro"/>
</dbReference>
<evidence type="ECO:0000313" key="13">
    <source>
        <dbReference type="EMBL" id="CAA0108547.1"/>
    </source>
</evidence>
<dbReference type="InterPro" id="IPR012902">
    <property type="entry name" value="N_methyl_site"/>
</dbReference>
<evidence type="ECO:0000256" key="10">
    <source>
        <dbReference type="ARBA" id="ARBA00030775"/>
    </source>
</evidence>